<dbReference type="Pfam" id="PF08220">
    <property type="entry name" value="HTH_DeoR"/>
    <property type="match status" value="1"/>
</dbReference>
<dbReference type="InterPro" id="IPR014036">
    <property type="entry name" value="DeoR-like_C"/>
</dbReference>
<keyword evidence="3" id="KW-0804">Transcription</keyword>
<dbReference type="GO" id="GO:0003700">
    <property type="term" value="F:DNA-binding transcription factor activity"/>
    <property type="evidence" value="ECO:0007669"/>
    <property type="project" value="InterPro"/>
</dbReference>
<dbReference type="PANTHER" id="PTHR30363">
    <property type="entry name" value="HTH-TYPE TRANSCRIPTIONAL REGULATOR SRLR-RELATED"/>
    <property type="match status" value="1"/>
</dbReference>
<proteinExistence type="predicted"/>
<dbReference type="Proteomes" id="UP000216411">
    <property type="component" value="Unassembled WGS sequence"/>
</dbReference>
<dbReference type="PROSITE" id="PS51000">
    <property type="entry name" value="HTH_DEOR_2"/>
    <property type="match status" value="1"/>
</dbReference>
<dbReference type="Pfam" id="PF00455">
    <property type="entry name" value="DeoRC"/>
    <property type="match status" value="1"/>
</dbReference>
<evidence type="ECO:0000313" key="6">
    <source>
        <dbReference type="EMBL" id="RDY32631.1"/>
    </source>
</evidence>
<protein>
    <submittedName>
        <fullName evidence="5">DeoR family transcriptional regulator</fullName>
    </submittedName>
    <submittedName>
        <fullName evidence="6">DeoR/GlpR transcriptional regulator</fullName>
    </submittedName>
</protein>
<dbReference type="PANTHER" id="PTHR30363:SF44">
    <property type="entry name" value="AGA OPERON TRANSCRIPTIONAL REPRESSOR-RELATED"/>
    <property type="match status" value="1"/>
</dbReference>
<dbReference type="EMBL" id="QICS01000002">
    <property type="protein sequence ID" value="PXV93685.1"/>
    <property type="molecule type" value="Genomic_DNA"/>
</dbReference>
<comment type="caution">
    <text evidence="5">The sequence shown here is derived from an EMBL/GenBank/DDBJ whole genome shotgun (WGS) entry which is preliminary data.</text>
</comment>
<dbReference type="InterPro" id="IPR037171">
    <property type="entry name" value="NagB/RpiA_transferase-like"/>
</dbReference>
<dbReference type="RefSeq" id="WP_094379378.1">
    <property type="nucleotide sequence ID" value="NZ_NOKA02000003.1"/>
</dbReference>
<evidence type="ECO:0000256" key="2">
    <source>
        <dbReference type="ARBA" id="ARBA00023125"/>
    </source>
</evidence>
<keyword evidence="1" id="KW-0805">Transcription regulation</keyword>
<dbReference type="SMART" id="SM01134">
    <property type="entry name" value="DeoRC"/>
    <property type="match status" value="1"/>
</dbReference>
<dbReference type="SUPFAM" id="SSF100950">
    <property type="entry name" value="NagB/RpiA/CoA transferase-like"/>
    <property type="match status" value="1"/>
</dbReference>
<dbReference type="EMBL" id="NOKA02000003">
    <property type="protein sequence ID" value="RDY32631.1"/>
    <property type="molecule type" value="Genomic_DNA"/>
</dbReference>
<dbReference type="GO" id="GO:0003677">
    <property type="term" value="F:DNA binding"/>
    <property type="evidence" value="ECO:0007669"/>
    <property type="project" value="UniProtKB-KW"/>
</dbReference>
<dbReference type="OrthoDB" id="9797223at2"/>
<dbReference type="SUPFAM" id="SSF46785">
    <property type="entry name" value="Winged helix' DNA-binding domain"/>
    <property type="match status" value="1"/>
</dbReference>
<dbReference type="PRINTS" id="PR00037">
    <property type="entry name" value="HTHLACR"/>
</dbReference>
<dbReference type="InterPro" id="IPR050313">
    <property type="entry name" value="Carb_Metab_HTH_regulators"/>
</dbReference>
<dbReference type="InterPro" id="IPR036388">
    <property type="entry name" value="WH-like_DNA-bd_sf"/>
</dbReference>
<evidence type="ECO:0000259" key="4">
    <source>
        <dbReference type="PROSITE" id="PS51000"/>
    </source>
</evidence>
<gene>
    <name evidence="5" type="ORF">C8E03_102460</name>
    <name evidence="6" type="ORF">CG710_004180</name>
</gene>
<feature type="domain" description="HTH deoR-type" evidence="4">
    <location>
        <begin position="3"/>
        <end position="58"/>
    </location>
</feature>
<sequence length="253" mass="28512">MLAIERKNEILAILQKEQRVLVAELSQKYNVTEETIRRDLEKLEKEGFVKKTYGGAVLNSNTNLDLPLRIREKTNKKEKQIIAKIVAELIEEGETIMLDSSSTSLMVAKNLKQIRKLTVITNSVEVLIEFAGNKGINVISTGGMLRESSLSLVGKTAERTLMNFNVDKAVISCKGIDLDKGITESNESEAEIKSIMRKCAKTTILAIDNSKFDNISFIKVGDLNKNDIVITDKMLQDKWNQYFEEREIKVIAE</sequence>
<dbReference type="Proteomes" id="UP000247523">
    <property type="component" value="Unassembled WGS sequence"/>
</dbReference>
<dbReference type="InterPro" id="IPR036390">
    <property type="entry name" value="WH_DNA-bd_sf"/>
</dbReference>
<dbReference type="SMART" id="SM00420">
    <property type="entry name" value="HTH_DEOR"/>
    <property type="match status" value="1"/>
</dbReference>
<evidence type="ECO:0000256" key="1">
    <source>
        <dbReference type="ARBA" id="ARBA00023015"/>
    </source>
</evidence>
<dbReference type="PROSITE" id="PS00894">
    <property type="entry name" value="HTH_DEOR_1"/>
    <property type="match status" value="1"/>
</dbReference>
<keyword evidence="2" id="KW-0238">DNA-binding</keyword>
<evidence type="ECO:0000313" key="5">
    <source>
        <dbReference type="EMBL" id="PXV93685.1"/>
    </source>
</evidence>
<name>A0A255I2E6_9FIRM</name>
<dbReference type="Gene3D" id="1.10.10.10">
    <property type="entry name" value="Winged helix-like DNA-binding domain superfamily/Winged helix DNA-binding domain"/>
    <property type="match status" value="1"/>
</dbReference>
<accession>A0A255I2E6</accession>
<reference evidence="6 7" key="1">
    <citation type="journal article" date="2017" name="Genome Announc.">
        <title>Draft Genome Sequence of a Sporulating and Motile Strain of Lachnotalea glycerini Isolated from Water in Quebec City, Canada.</title>
        <authorList>
            <person name="Maheux A.F."/>
            <person name="Boudreau D.K."/>
            <person name="Berube E."/>
            <person name="Boissinot M."/>
            <person name="Raymond F."/>
            <person name="Brodeur S."/>
            <person name="Corbeil J."/>
            <person name="Isabel S."/>
            <person name="Omar R.F."/>
            <person name="Bergeron M.G."/>
        </authorList>
    </citation>
    <scope>NUCLEOTIDE SEQUENCE [LARGE SCALE GENOMIC DNA]</scope>
    <source>
        <strain evidence="6 7">CCRI-19302</strain>
    </source>
</reference>
<keyword evidence="7" id="KW-1185">Reference proteome</keyword>
<dbReference type="Gene3D" id="3.40.50.1360">
    <property type="match status" value="1"/>
</dbReference>
<reference evidence="6" key="3">
    <citation type="submission" date="2018-07" db="EMBL/GenBank/DDBJ databases">
        <authorList>
            <person name="Quirk P.G."/>
            <person name="Krulwich T.A."/>
        </authorList>
    </citation>
    <scope>NUCLEOTIDE SEQUENCE</scope>
    <source>
        <strain evidence="6">CCRI-19302</strain>
    </source>
</reference>
<evidence type="ECO:0000313" key="7">
    <source>
        <dbReference type="Proteomes" id="UP000216411"/>
    </source>
</evidence>
<dbReference type="AlphaFoldDB" id="A0A255I2E6"/>
<organism evidence="5 8">
    <name type="scientific">Lachnotalea glycerini</name>
    <dbReference type="NCBI Taxonomy" id="1763509"/>
    <lineage>
        <taxon>Bacteria</taxon>
        <taxon>Bacillati</taxon>
        <taxon>Bacillota</taxon>
        <taxon>Clostridia</taxon>
        <taxon>Lachnospirales</taxon>
        <taxon>Lachnospiraceae</taxon>
        <taxon>Lachnotalea</taxon>
    </lineage>
</organism>
<evidence type="ECO:0000313" key="8">
    <source>
        <dbReference type="Proteomes" id="UP000247523"/>
    </source>
</evidence>
<dbReference type="InterPro" id="IPR001034">
    <property type="entry name" value="DeoR_HTH"/>
</dbReference>
<reference evidence="5 8" key="2">
    <citation type="submission" date="2018-05" db="EMBL/GenBank/DDBJ databases">
        <title>Genomic Encyclopedia of Type Strains, Phase IV (KMG-IV): sequencing the most valuable type-strain genomes for metagenomic binning, comparative biology and taxonomic classification.</title>
        <authorList>
            <person name="Goeker M."/>
        </authorList>
    </citation>
    <scope>NUCLEOTIDE SEQUENCE [LARGE SCALE GENOMIC DNA]</scope>
    <source>
        <strain evidence="5 8">DSM 28816</strain>
    </source>
</reference>
<evidence type="ECO:0000256" key="3">
    <source>
        <dbReference type="ARBA" id="ARBA00023163"/>
    </source>
</evidence>
<dbReference type="InterPro" id="IPR018356">
    <property type="entry name" value="Tscrpt_reg_HTH_DeoR_CS"/>
</dbReference>